<accession>A0A0D8ZL96</accession>
<dbReference type="Proteomes" id="UP000032452">
    <property type="component" value="Unassembled WGS sequence"/>
</dbReference>
<organism evidence="1 2">
    <name type="scientific">Aliterella atlantica CENA595</name>
    <dbReference type="NCBI Taxonomy" id="1618023"/>
    <lineage>
        <taxon>Bacteria</taxon>
        <taxon>Bacillati</taxon>
        <taxon>Cyanobacteriota</taxon>
        <taxon>Cyanophyceae</taxon>
        <taxon>Chroococcidiopsidales</taxon>
        <taxon>Aliterellaceae</taxon>
        <taxon>Aliterella</taxon>
    </lineage>
</organism>
<dbReference type="AlphaFoldDB" id="A0A0D8ZL96"/>
<dbReference type="STRING" id="1618023.UH38_23035"/>
<sequence>MYVLEQLREIFGNEVVEYLVNKNRGGSSGAKGNTYENFFAVYQIALLSQSVIESGKEIQLSSQILAFVDDLIVDCQDETPLQHYQLKNSKNEAWGQGLKSTSDDFQKQYKLNKTISRESQLVLVVSHPILKNNLESNIPTAIKEYTQVIDFPYDGELVKLIAKEPKFRQAIEYLCAFDNPAPDKIECVATVLLGAWVSSAKSQVSVMDILKKAQNSSPCYIRSFSQELQLDSEVTQILGKIPDFQYNLTKGFLHWEFKNGLMEGDLSHSIETPQFRKIQELIKTKRPTCFEELEDFLI</sequence>
<keyword evidence="2" id="KW-1185">Reference proteome</keyword>
<reference evidence="1 2" key="1">
    <citation type="submission" date="2015-02" db="EMBL/GenBank/DDBJ databases">
        <title>Draft genome of a novel marine cyanobacterium (Chroococcales) isolated from South Atlantic Ocean.</title>
        <authorList>
            <person name="Rigonato J."/>
            <person name="Alvarenga D.O."/>
            <person name="Branco L.H."/>
            <person name="Varani A.M."/>
            <person name="Brandini F.P."/>
            <person name="Fiore M.F."/>
        </authorList>
    </citation>
    <scope>NUCLEOTIDE SEQUENCE [LARGE SCALE GENOMIC DNA]</scope>
    <source>
        <strain evidence="1 2">CENA595</strain>
    </source>
</reference>
<proteinExistence type="predicted"/>
<dbReference type="PATRIC" id="fig|1618023.3.peg.3347"/>
<gene>
    <name evidence="1" type="ORF">UH38_23035</name>
</gene>
<dbReference type="EMBL" id="JYON01000038">
    <property type="protein sequence ID" value="KJH69608.1"/>
    <property type="molecule type" value="Genomic_DNA"/>
</dbReference>
<dbReference type="OrthoDB" id="509703at2"/>
<name>A0A0D8ZL96_9CYAN</name>
<evidence type="ECO:0000313" key="2">
    <source>
        <dbReference type="Proteomes" id="UP000032452"/>
    </source>
</evidence>
<evidence type="ECO:0000313" key="1">
    <source>
        <dbReference type="EMBL" id="KJH69608.1"/>
    </source>
</evidence>
<dbReference type="RefSeq" id="WP_045057045.1">
    <property type="nucleotide sequence ID" value="NZ_CAWMDP010000039.1"/>
</dbReference>
<protein>
    <submittedName>
        <fullName evidence="1">Uncharacterized protein</fullName>
    </submittedName>
</protein>
<comment type="caution">
    <text evidence="1">The sequence shown here is derived from an EMBL/GenBank/DDBJ whole genome shotgun (WGS) entry which is preliminary data.</text>
</comment>